<dbReference type="FunFam" id="3.10.250.10:FF:000006">
    <property type="entry name" value="neurotrypsin isoform X2"/>
    <property type="match status" value="2"/>
</dbReference>
<dbReference type="GO" id="GO:0016020">
    <property type="term" value="C:membrane"/>
    <property type="evidence" value="ECO:0007669"/>
    <property type="project" value="InterPro"/>
</dbReference>
<dbReference type="InterPro" id="IPR036179">
    <property type="entry name" value="Ig-like_dom_sf"/>
</dbReference>
<evidence type="ECO:0000313" key="12">
    <source>
        <dbReference type="Proteomes" id="UP000646548"/>
    </source>
</evidence>
<feature type="disulfide bond" evidence="6">
    <location>
        <begin position="43"/>
        <end position="107"/>
    </location>
</feature>
<dbReference type="InterPro" id="IPR013151">
    <property type="entry name" value="Immunoglobulin_dom"/>
</dbReference>
<dbReference type="PANTHER" id="PTHR47653">
    <property type="entry name" value="PROTEIN BARK BEETLE"/>
    <property type="match status" value="1"/>
</dbReference>
<evidence type="ECO:0000256" key="2">
    <source>
        <dbReference type="ARBA" id="ARBA00022737"/>
    </source>
</evidence>
<feature type="disulfide bond" evidence="6">
    <location>
        <begin position="160"/>
        <end position="221"/>
    </location>
</feature>
<feature type="region of interest" description="Disordered" evidence="7">
    <location>
        <begin position="562"/>
        <end position="619"/>
    </location>
</feature>
<feature type="disulfide bond" evidence="6">
    <location>
        <begin position="191"/>
        <end position="201"/>
    </location>
</feature>
<accession>A0A834C941</accession>
<keyword evidence="4" id="KW-0325">Glycoprotein</keyword>
<dbReference type="Gene3D" id="2.60.40.10">
    <property type="entry name" value="Immunoglobulins"/>
    <property type="match status" value="1"/>
</dbReference>
<keyword evidence="5" id="KW-0393">Immunoglobulin domain</keyword>
<dbReference type="InterPro" id="IPR007110">
    <property type="entry name" value="Ig-like_dom"/>
</dbReference>
<proteinExistence type="predicted"/>
<name>A0A834C941_ORYME</name>
<dbReference type="Gene3D" id="3.10.250.10">
    <property type="entry name" value="SRCR-like domain"/>
    <property type="match status" value="3"/>
</dbReference>
<keyword evidence="8" id="KW-1133">Transmembrane helix</keyword>
<feature type="disulfide bond" evidence="6">
    <location>
        <begin position="87"/>
        <end position="97"/>
    </location>
</feature>
<evidence type="ECO:0000259" key="10">
    <source>
        <dbReference type="PROSITE" id="PS50835"/>
    </source>
</evidence>
<dbReference type="SUPFAM" id="SSF56487">
    <property type="entry name" value="SRCR-like"/>
    <property type="match status" value="3"/>
</dbReference>
<dbReference type="Pfam" id="PF00047">
    <property type="entry name" value="ig"/>
    <property type="match status" value="1"/>
</dbReference>
<evidence type="ECO:0000259" key="9">
    <source>
        <dbReference type="PROSITE" id="PS50287"/>
    </source>
</evidence>
<keyword evidence="2" id="KW-0677">Repeat</keyword>
<dbReference type="Pfam" id="PF00530">
    <property type="entry name" value="SRCR"/>
    <property type="match status" value="3"/>
</dbReference>
<dbReference type="InterPro" id="IPR013783">
    <property type="entry name" value="Ig-like_fold"/>
</dbReference>
<gene>
    <name evidence="11" type="ORF">FQA47_003622</name>
</gene>
<feature type="domain" description="Ig-like" evidence="10">
    <location>
        <begin position="367"/>
        <end position="445"/>
    </location>
</feature>
<feature type="disulfide bond" evidence="6">
    <location>
        <begin position="147"/>
        <end position="211"/>
    </location>
</feature>
<protein>
    <submittedName>
        <fullName evidence="11">Deleted in malignant brain tumors 1 protein</fullName>
    </submittedName>
</protein>
<feature type="domain" description="SRCR" evidence="9">
    <location>
        <begin position="225"/>
        <end position="326"/>
    </location>
</feature>
<dbReference type="InterPro" id="IPR053243">
    <property type="entry name" value="SJ_maturation_regulator"/>
</dbReference>
<dbReference type="PRINTS" id="PR00258">
    <property type="entry name" value="SPERACTRCPTR"/>
</dbReference>
<evidence type="ECO:0000256" key="3">
    <source>
        <dbReference type="ARBA" id="ARBA00023157"/>
    </source>
</evidence>
<dbReference type="PROSITE" id="PS50835">
    <property type="entry name" value="IG_LIKE"/>
    <property type="match status" value="1"/>
</dbReference>
<feature type="compositionally biased region" description="Acidic residues" evidence="7">
    <location>
        <begin position="581"/>
        <end position="601"/>
    </location>
</feature>
<dbReference type="SUPFAM" id="SSF48726">
    <property type="entry name" value="Immunoglobulin"/>
    <property type="match status" value="1"/>
</dbReference>
<dbReference type="InterPro" id="IPR036772">
    <property type="entry name" value="SRCR-like_dom_sf"/>
</dbReference>
<dbReference type="GO" id="GO:0045217">
    <property type="term" value="P:cell-cell junction maintenance"/>
    <property type="evidence" value="ECO:0007669"/>
    <property type="project" value="TreeGrafter"/>
</dbReference>
<dbReference type="EMBL" id="WKFB01000295">
    <property type="protein sequence ID" value="KAF6727987.1"/>
    <property type="molecule type" value="Genomic_DNA"/>
</dbReference>
<dbReference type="InterPro" id="IPR001190">
    <property type="entry name" value="SRCR"/>
</dbReference>
<keyword evidence="1" id="KW-0732">Signal</keyword>
<organism evidence="11 12">
    <name type="scientific">Oryzias melastigma</name>
    <name type="common">Marine medaka</name>
    <dbReference type="NCBI Taxonomy" id="30732"/>
    <lineage>
        <taxon>Eukaryota</taxon>
        <taxon>Metazoa</taxon>
        <taxon>Chordata</taxon>
        <taxon>Craniata</taxon>
        <taxon>Vertebrata</taxon>
        <taxon>Euteleostomi</taxon>
        <taxon>Actinopterygii</taxon>
        <taxon>Neopterygii</taxon>
        <taxon>Teleostei</taxon>
        <taxon>Neoteleostei</taxon>
        <taxon>Acanthomorphata</taxon>
        <taxon>Ovalentaria</taxon>
        <taxon>Atherinomorphae</taxon>
        <taxon>Beloniformes</taxon>
        <taxon>Adrianichthyidae</taxon>
        <taxon>Oryziinae</taxon>
        <taxon>Oryzias</taxon>
    </lineage>
</organism>
<reference evidence="11" key="1">
    <citation type="journal article" name="BMC Genomics">
        <title>Long-read sequencing and de novo genome assembly of marine medaka (Oryzias melastigma).</title>
        <authorList>
            <person name="Liang P."/>
            <person name="Saqib H.S.A."/>
            <person name="Ni X."/>
            <person name="Shen Y."/>
        </authorList>
    </citation>
    <scope>NUCLEOTIDE SEQUENCE</scope>
    <source>
        <strain evidence="11">Bigg-433</strain>
    </source>
</reference>
<sequence length="619" mass="67582">MLSKPHRNFHLMTLCQIRLVGSGSTQCSGRVEVQHNGVWGTVCDDDWDLNDAKVVCRQLSCGTALQATKSAQFGQGSGEIWLDQVACSGTESSLTQCRHIGYGTHNCKHHEDAGVICSGQIRLVGSGSTQCSGRVEVQHNGVWGTVCDDDWDLNDAKVVCRQLSCGPALKATESAQFGQGSGEIWLDQVACSGTESSLTQCLHIGYGTHDCNHGEDAGVICSGPIRLVGSGSTRCSGRVEVQHNGVWGTVCDDGWDLNDANVVCRQLSCGTARLAPGSAHFGQGSGQIWLDELACSGSEISLTICRHRGYGTHNCNHGKDAGVFCSVNFDHDGSYWCQYEKTASGQTFTSSQSYPLSLRVTVSLQMPNISLTSPGAESVWGPGEADITRGYNFTFTCSIIPESPQGRFFLIFSGDTKRRNSSAVNNSATFTFPLAQFEHQGNYSCVYVVTTSSHMFTSPESALITVAVKHSLLLLSLLVSGGIFLLLLFISVLVCLVQRRRKLRHPTVFFQTQTTSTERDEDNAEFDEDFYGQSIPSKLLNQSEDEDSDDYENPVFDENIHYQETGSRSHGKCISAKSESREEETDEEDEGTSDDDNDYENVTEHFHQPVENDYAESSL</sequence>
<feature type="disulfide bond" evidence="6">
    <location>
        <begin position="251"/>
        <end position="315"/>
    </location>
</feature>
<feature type="domain" description="SRCR" evidence="9">
    <location>
        <begin position="121"/>
        <end position="222"/>
    </location>
</feature>
<dbReference type="FunFam" id="3.10.250.10:FF:000002">
    <property type="entry name" value="Scavenger receptor cysteine-rich type 1 protein M130"/>
    <property type="match status" value="1"/>
</dbReference>
<feature type="disulfide bond" evidence="6">
    <location>
        <begin position="264"/>
        <end position="325"/>
    </location>
</feature>
<evidence type="ECO:0000256" key="6">
    <source>
        <dbReference type="PROSITE-ProRule" id="PRU00196"/>
    </source>
</evidence>
<dbReference type="PROSITE" id="PS50287">
    <property type="entry name" value="SRCR_2"/>
    <property type="match status" value="3"/>
</dbReference>
<evidence type="ECO:0000256" key="8">
    <source>
        <dbReference type="SAM" id="Phobius"/>
    </source>
</evidence>
<evidence type="ECO:0000256" key="4">
    <source>
        <dbReference type="ARBA" id="ARBA00023180"/>
    </source>
</evidence>
<evidence type="ECO:0000256" key="7">
    <source>
        <dbReference type="SAM" id="MobiDB-lite"/>
    </source>
</evidence>
<dbReference type="SMART" id="SM00202">
    <property type="entry name" value="SR"/>
    <property type="match status" value="3"/>
</dbReference>
<feature type="domain" description="SRCR" evidence="9">
    <location>
        <begin position="17"/>
        <end position="118"/>
    </location>
</feature>
<keyword evidence="3 6" id="KW-1015">Disulfide bond</keyword>
<feature type="disulfide bond" evidence="6">
    <location>
        <begin position="295"/>
        <end position="305"/>
    </location>
</feature>
<dbReference type="PANTHER" id="PTHR47653:SF1">
    <property type="entry name" value="DELETED IN MALIGNANT BRAIN TUMORS 1 PROTEIN"/>
    <property type="match status" value="1"/>
</dbReference>
<dbReference type="Proteomes" id="UP000646548">
    <property type="component" value="Unassembled WGS sequence"/>
</dbReference>
<evidence type="ECO:0000256" key="5">
    <source>
        <dbReference type="ARBA" id="ARBA00023319"/>
    </source>
</evidence>
<dbReference type="AlphaFoldDB" id="A0A834C941"/>
<keyword evidence="8" id="KW-0472">Membrane</keyword>
<feature type="transmembrane region" description="Helical" evidence="8">
    <location>
        <begin position="472"/>
        <end position="497"/>
    </location>
</feature>
<comment type="caution">
    <text evidence="11">The sequence shown here is derived from an EMBL/GenBank/DDBJ whole genome shotgun (WGS) entry which is preliminary data.</text>
</comment>
<feature type="disulfide bond" evidence="6">
    <location>
        <begin position="56"/>
        <end position="117"/>
    </location>
</feature>
<evidence type="ECO:0000256" key="1">
    <source>
        <dbReference type="ARBA" id="ARBA00022729"/>
    </source>
</evidence>
<evidence type="ECO:0000313" key="11">
    <source>
        <dbReference type="EMBL" id="KAF6727987.1"/>
    </source>
</evidence>
<keyword evidence="8" id="KW-0812">Transmembrane</keyword>